<reference evidence="3 4" key="1">
    <citation type="submission" date="2021-10" db="EMBL/GenBank/DDBJ databases">
        <title>Streptomyces gossypii sp. nov., isolated from soil collected from cotton field.</title>
        <authorList>
            <person name="Ge X."/>
            <person name="Chen X."/>
            <person name="Liu W."/>
        </authorList>
    </citation>
    <scope>NUCLEOTIDE SEQUENCE [LARGE SCALE GENOMIC DNA]</scope>
    <source>
        <strain evidence="3 4">N2-109</strain>
    </source>
</reference>
<evidence type="ECO:0000256" key="1">
    <source>
        <dbReference type="ARBA" id="ARBA00022729"/>
    </source>
</evidence>
<dbReference type="SUPFAM" id="SSF53850">
    <property type="entry name" value="Periplasmic binding protein-like II"/>
    <property type="match status" value="1"/>
</dbReference>
<organism evidence="3 4">
    <name type="scientific">Streptomyces gossypii</name>
    <dbReference type="NCBI Taxonomy" id="2883101"/>
    <lineage>
        <taxon>Bacteria</taxon>
        <taxon>Bacillati</taxon>
        <taxon>Actinomycetota</taxon>
        <taxon>Actinomycetes</taxon>
        <taxon>Kitasatosporales</taxon>
        <taxon>Streptomycetaceae</taxon>
        <taxon>Streptomyces</taxon>
    </lineage>
</organism>
<dbReference type="EMBL" id="JAJAGO010000008">
    <property type="protein sequence ID" value="MCT2591756.1"/>
    <property type="molecule type" value="Genomic_DNA"/>
</dbReference>
<keyword evidence="1" id="KW-0732">Signal</keyword>
<dbReference type="RefSeq" id="WP_260219363.1">
    <property type="nucleotide sequence ID" value="NZ_JAJAGO010000008.1"/>
</dbReference>
<accession>A0ABT2JV50</accession>
<keyword evidence="4" id="KW-1185">Reference proteome</keyword>
<gene>
    <name evidence="3" type="primary">ehuB</name>
    <name evidence="3" type="ORF">LHJ74_17945</name>
</gene>
<proteinExistence type="predicted"/>
<evidence type="ECO:0000313" key="3">
    <source>
        <dbReference type="EMBL" id="MCT2591756.1"/>
    </source>
</evidence>
<dbReference type="Gene3D" id="3.40.190.10">
    <property type="entry name" value="Periplasmic binding protein-like II"/>
    <property type="match status" value="2"/>
</dbReference>
<comment type="caution">
    <text evidence="3">The sequence shown here is derived from an EMBL/GenBank/DDBJ whole genome shotgun (WGS) entry which is preliminary data.</text>
</comment>
<name>A0ABT2JV50_9ACTN</name>
<dbReference type="InterPro" id="IPR001638">
    <property type="entry name" value="Solute-binding_3/MltF_N"/>
</dbReference>
<dbReference type="Proteomes" id="UP001156389">
    <property type="component" value="Unassembled WGS sequence"/>
</dbReference>
<dbReference type="PANTHER" id="PTHR35936:SF17">
    <property type="entry name" value="ARGININE-BINDING EXTRACELLULAR PROTEIN ARTP"/>
    <property type="match status" value="1"/>
</dbReference>
<sequence length="305" mass="31945">MPPSPAPPRALLTRRRLLGIGVASVAVGAAGVTTYALTRDEKGVGSPGGAGQGGGALLERLRTAGTVKLGVAGEKPFGYVDGGEPTGEAPEVAKVIFKRLGVSRVEAVTVQFGALLPGLKARSFDVIAASLYITPDRCEEVLFSDPDVQMKDALLVRKGNPHGVRNYEDIAEKGVKLGTGTGYAQIESAEAAGVKGTEVLVDDIAGLRALSVGRIDAFAGTRLMLAEAAKGDSAVEVTEAFWPVVDGKPVHSASGFAFHQSETELRDAFNAELLKLRKTGGLLRIVRPFGFTEEEMTELTAKDLC</sequence>
<feature type="domain" description="Solute-binding protein family 3/N-terminal" evidence="2">
    <location>
        <begin position="66"/>
        <end position="293"/>
    </location>
</feature>
<dbReference type="InterPro" id="IPR014337">
    <property type="entry name" value="Ectoine_EhuB"/>
</dbReference>
<evidence type="ECO:0000313" key="4">
    <source>
        <dbReference type="Proteomes" id="UP001156389"/>
    </source>
</evidence>
<protein>
    <submittedName>
        <fullName evidence="3">Ectoine/hydroxyectoine ABC transporter substrate-binding protein EhuB</fullName>
    </submittedName>
</protein>
<dbReference type="NCBIfam" id="TIGR02995">
    <property type="entry name" value="ectoine_ehuB"/>
    <property type="match status" value="1"/>
</dbReference>
<dbReference type="PANTHER" id="PTHR35936">
    <property type="entry name" value="MEMBRANE-BOUND LYTIC MUREIN TRANSGLYCOSYLASE F"/>
    <property type="match status" value="1"/>
</dbReference>
<dbReference type="SMART" id="SM00062">
    <property type="entry name" value="PBPb"/>
    <property type="match status" value="1"/>
</dbReference>
<evidence type="ECO:0000259" key="2">
    <source>
        <dbReference type="SMART" id="SM00062"/>
    </source>
</evidence>
<dbReference type="Pfam" id="PF00497">
    <property type="entry name" value="SBP_bac_3"/>
    <property type="match status" value="1"/>
</dbReference>